<dbReference type="SMART" id="SM00052">
    <property type="entry name" value="EAL"/>
    <property type="match status" value="1"/>
</dbReference>
<name>A0A0B0HB59_SOVGS</name>
<organism evidence="4 5">
    <name type="scientific">Solemya velum gill symbiont</name>
    <dbReference type="NCBI Taxonomy" id="2340"/>
    <lineage>
        <taxon>Bacteria</taxon>
        <taxon>Pseudomonadati</taxon>
        <taxon>Pseudomonadota</taxon>
        <taxon>Gammaproteobacteria</taxon>
        <taxon>sulfur-oxidizing symbionts</taxon>
    </lineage>
</organism>
<dbReference type="Pfam" id="PF00990">
    <property type="entry name" value="GGDEF"/>
    <property type="match status" value="1"/>
</dbReference>
<dbReference type="PATRIC" id="fig|2340.3.peg.1753"/>
<dbReference type="eggNOG" id="COG5001">
    <property type="taxonomic scope" value="Bacteria"/>
</dbReference>
<dbReference type="PANTHER" id="PTHR33121:SF19">
    <property type="entry name" value="CYCLIC DI-GMP PHOSPHODIESTERASE PA2567"/>
    <property type="match status" value="1"/>
</dbReference>
<keyword evidence="1" id="KW-0812">Transmembrane</keyword>
<reference evidence="4 5" key="1">
    <citation type="journal article" date="2014" name="BMC Genomics">
        <title>The genome of the intracellular bacterium of the coastal bivalve, Solemya velum: a blueprint for thriving in and out of symbiosis.</title>
        <authorList>
            <person name="Dmytrenko O."/>
            <person name="Russell S.L."/>
            <person name="Loo W.T."/>
            <person name="Fontanez K.M."/>
            <person name="Liao L."/>
            <person name="Roeselers G."/>
            <person name="Sharma R."/>
            <person name="Stewart F.J."/>
            <person name="Newton I.L."/>
            <person name="Woyke T."/>
            <person name="Wu D."/>
            <person name="Lang J.M."/>
            <person name="Eisen J.A."/>
            <person name="Cavanaugh C.M."/>
        </authorList>
    </citation>
    <scope>NUCLEOTIDE SEQUENCE [LARGE SCALE GENOMIC DNA]</scope>
    <source>
        <strain evidence="4 5">WH</strain>
    </source>
</reference>
<keyword evidence="1" id="KW-1133">Transmembrane helix</keyword>
<evidence type="ECO:0000313" key="5">
    <source>
        <dbReference type="Proteomes" id="UP000030856"/>
    </source>
</evidence>
<dbReference type="EMBL" id="JRAA01000002">
    <property type="protein sequence ID" value="KHF25124.1"/>
    <property type="molecule type" value="Genomic_DNA"/>
</dbReference>
<dbReference type="SUPFAM" id="SSF55073">
    <property type="entry name" value="Nucleotide cyclase"/>
    <property type="match status" value="1"/>
</dbReference>
<evidence type="ECO:0000259" key="2">
    <source>
        <dbReference type="PROSITE" id="PS50883"/>
    </source>
</evidence>
<dbReference type="InterPro" id="IPR001633">
    <property type="entry name" value="EAL_dom"/>
</dbReference>
<dbReference type="InterPro" id="IPR043128">
    <property type="entry name" value="Rev_trsase/Diguanyl_cyclase"/>
</dbReference>
<dbReference type="SUPFAM" id="SSF141868">
    <property type="entry name" value="EAL domain-like"/>
    <property type="match status" value="1"/>
</dbReference>
<dbReference type="Proteomes" id="UP000030856">
    <property type="component" value="Unassembled WGS sequence"/>
</dbReference>
<dbReference type="NCBIfam" id="TIGR00254">
    <property type="entry name" value="GGDEF"/>
    <property type="match status" value="1"/>
</dbReference>
<evidence type="ECO:0000259" key="3">
    <source>
        <dbReference type="PROSITE" id="PS50887"/>
    </source>
</evidence>
<dbReference type="InterPro" id="IPR029787">
    <property type="entry name" value="Nucleotide_cyclase"/>
</dbReference>
<feature type="domain" description="GGDEF" evidence="3">
    <location>
        <begin position="250"/>
        <end position="387"/>
    </location>
</feature>
<dbReference type="PROSITE" id="PS50887">
    <property type="entry name" value="GGDEF"/>
    <property type="match status" value="1"/>
</dbReference>
<dbReference type="OrthoDB" id="9812358at2"/>
<keyword evidence="1" id="KW-0472">Membrane</keyword>
<protein>
    <submittedName>
        <fullName evidence="4">Diguanylate cyclase domain-containing protein</fullName>
    </submittedName>
</protein>
<dbReference type="GO" id="GO:0071111">
    <property type="term" value="F:cyclic-guanylate-specific phosphodiesterase activity"/>
    <property type="evidence" value="ECO:0007669"/>
    <property type="project" value="InterPro"/>
</dbReference>
<evidence type="ECO:0000313" key="4">
    <source>
        <dbReference type="EMBL" id="KHF25124.1"/>
    </source>
</evidence>
<feature type="transmembrane region" description="Helical" evidence="1">
    <location>
        <begin position="189"/>
        <end position="210"/>
    </location>
</feature>
<comment type="caution">
    <text evidence="4">The sequence shown here is derived from an EMBL/GenBank/DDBJ whole genome shotgun (WGS) entry which is preliminary data.</text>
</comment>
<dbReference type="CDD" id="cd01948">
    <property type="entry name" value="EAL"/>
    <property type="match status" value="1"/>
</dbReference>
<dbReference type="PANTHER" id="PTHR33121">
    <property type="entry name" value="CYCLIC DI-GMP PHOSPHODIESTERASE PDEF"/>
    <property type="match status" value="1"/>
</dbReference>
<feature type="transmembrane region" description="Helical" evidence="1">
    <location>
        <begin position="12"/>
        <end position="30"/>
    </location>
</feature>
<sequence length="657" mass="73754">MPHRSSRSKVFSLRMFLPVVAIVLIAAFVIKMGHDSTTRVSSNASKLIETQIPKLRATDDIRHEMNARLINLYTYYATLEPSAITGNTQLEDGFHTNLQELESLGFPDFEAKALISASGEFQSHQDAFHAEMSLGAERDWDQLRVHLANAQESAQKSDRILSEWSRNIRNMAGEGATTTLDDLSRLNQLAITFSLVVIAIATFFMIMLYARFRDQDEIYWRAYHDHLTGLPNRRNLEEKLYDDLLKDGNSKKTILLIGLDRLALITSTFGHLMADQLAVSVTTWLEEKLEKEGAPDDSLYEFAPGVWLLLLDENQQTGKANNLAYALLDIATTPMLFGVHQPNVTCSIGISCCPDDDNTVSGLLRKADTALREALQSGGNDVVCYQPRMNTETEMWLSTEAGLRHSLENNVELELYFQPKIEVATGKIHCAEALLRWHHDDEMVSPGVFIPVAEACGLIVPVGEWVMNHACKQIREWLDEGMTIPVAVNISAQHFQLSNFSEHVQYALEKYNVPAEMLELEITEEASTAHPDQLVMSMLALKSIGVTLTIDDFGTGYSSLSYLKQLPIDAIKIDRAFVSNMDEANRDKAIVQMIMQLAQELGFKVVAEGVETEKQKELLTDMGCDLLQGFLFSRPIPANEYQKLMRSEPSWNMNTPN</sequence>
<dbReference type="AlphaFoldDB" id="A0A0B0HB59"/>
<evidence type="ECO:0000256" key="1">
    <source>
        <dbReference type="SAM" id="Phobius"/>
    </source>
</evidence>
<dbReference type="SMART" id="SM00267">
    <property type="entry name" value="GGDEF"/>
    <property type="match status" value="1"/>
</dbReference>
<dbReference type="Pfam" id="PF00563">
    <property type="entry name" value="EAL"/>
    <property type="match status" value="1"/>
</dbReference>
<gene>
    <name evidence="4" type="ORF">JV46_09680</name>
</gene>
<keyword evidence="5" id="KW-1185">Reference proteome</keyword>
<dbReference type="PROSITE" id="PS50883">
    <property type="entry name" value="EAL"/>
    <property type="match status" value="1"/>
</dbReference>
<feature type="domain" description="EAL" evidence="2">
    <location>
        <begin position="396"/>
        <end position="649"/>
    </location>
</feature>
<dbReference type="CDD" id="cd01949">
    <property type="entry name" value="GGDEF"/>
    <property type="match status" value="1"/>
</dbReference>
<dbReference type="InterPro" id="IPR035919">
    <property type="entry name" value="EAL_sf"/>
</dbReference>
<dbReference type="InterPro" id="IPR050706">
    <property type="entry name" value="Cyclic-di-GMP_PDE-like"/>
</dbReference>
<dbReference type="InterPro" id="IPR000160">
    <property type="entry name" value="GGDEF_dom"/>
</dbReference>
<accession>A0A0B0HB59</accession>
<proteinExistence type="predicted"/>
<dbReference type="RefSeq" id="WP_052132202.1">
    <property type="nucleotide sequence ID" value="NZ_JRAA01000002.1"/>
</dbReference>
<dbReference type="STRING" id="2340.JV46_09680"/>
<dbReference type="Gene3D" id="3.20.20.450">
    <property type="entry name" value="EAL domain"/>
    <property type="match status" value="1"/>
</dbReference>
<dbReference type="Gene3D" id="3.30.70.270">
    <property type="match status" value="1"/>
</dbReference>